<keyword evidence="6 9" id="KW-0328">Glycosyltransferase</keyword>
<evidence type="ECO:0000256" key="4">
    <source>
        <dbReference type="ARBA" id="ARBA00011944"/>
    </source>
</evidence>
<dbReference type="InterPro" id="IPR004393">
    <property type="entry name" value="NadC"/>
</dbReference>
<dbReference type="GO" id="GO:0034213">
    <property type="term" value="P:quinolinate catabolic process"/>
    <property type="evidence" value="ECO:0007669"/>
    <property type="project" value="TreeGrafter"/>
</dbReference>
<dbReference type="GO" id="GO:0005737">
    <property type="term" value="C:cytoplasm"/>
    <property type="evidence" value="ECO:0007669"/>
    <property type="project" value="TreeGrafter"/>
</dbReference>
<dbReference type="Proteomes" id="UP000070560">
    <property type="component" value="Chromosome"/>
</dbReference>
<evidence type="ECO:0000256" key="1">
    <source>
        <dbReference type="ARBA" id="ARBA00003237"/>
    </source>
</evidence>
<dbReference type="SUPFAM" id="SSF54675">
    <property type="entry name" value="Nicotinate/Quinolinate PRTase N-terminal domain-like"/>
    <property type="match status" value="1"/>
</dbReference>
<organism evidence="12 13">
    <name type="scientific">Desulfofervidus auxilii</name>
    <dbReference type="NCBI Taxonomy" id="1621989"/>
    <lineage>
        <taxon>Bacteria</taxon>
        <taxon>Pseudomonadati</taxon>
        <taxon>Thermodesulfobacteriota</taxon>
        <taxon>Candidatus Desulfofervidia</taxon>
        <taxon>Candidatus Desulfofervidales</taxon>
        <taxon>Candidatus Desulfofervidaceae</taxon>
        <taxon>Candidatus Desulfofervidus</taxon>
    </lineage>
</organism>
<dbReference type="Gene3D" id="3.20.20.70">
    <property type="entry name" value="Aldolase class I"/>
    <property type="match status" value="1"/>
</dbReference>
<dbReference type="EMBL" id="CP013015">
    <property type="protein sequence ID" value="AMM41194.1"/>
    <property type="molecule type" value="Genomic_DNA"/>
</dbReference>
<dbReference type="EC" id="2.4.2.19" evidence="4"/>
<dbReference type="GO" id="GO:0009435">
    <property type="term" value="P:NAD+ biosynthetic process"/>
    <property type="evidence" value="ECO:0007669"/>
    <property type="project" value="UniProtKB-UniPathway"/>
</dbReference>
<dbReference type="InterPro" id="IPR037128">
    <property type="entry name" value="Quinolinate_PRibosylTase_N_sf"/>
</dbReference>
<dbReference type="UniPathway" id="UPA00253">
    <property type="reaction ID" value="UER00331"/>
</dbReference>
<dbReference type="KEGG" id="daw:HS1_001391"/>
<dbReference type="OrthoDB" id="9782546at2"/>
<feature type="domain" description="Quinolinate phosphoribosyl transferase C-terminal" evidence="10">
    <location>
        <begin position="111"/>
        <end position="282"/>
    </location>
</feature>
<evidence type="ECO:0000313" key="12">
    <source>
        <dbReference type="EMBL" id="AMM41194.1"/>
    </source>
</evidence>
<evidence type="ECO:0000256" key="5">
    <source>
        <dbReference type="ARBA" id="ARBA00022642"/>
    </source>
</evidence>
<evidence type="ECO:0000256" key="3">
    <source>
        <dbReference type="ARBA" id="ARBA00009400"/>
    </source>
</evidence>
<evidence type="ECO:0000256" key="2">
    <source>
        <dbReference type="ARBA" id="ARBA00004893"/>
    </source>
</evidence>
<comment type="function">
    <text evidence="1">Involved in the catabolism of quinolinic acid (QA).</text>
</comment>
<dbReference type="Pfam" id="PF02749">
    <property type="entry name" value="QRPTase_N"/>
    <property type="match status" value="1"/>
</dbReference>
<evidence type="ECO:0000256" key="8">
    <source>
        <dbReference type="ARBA" id="ARBA00033102"/>
    </source>
</evidence>
<sequence>MYLSKPILKKYLLRFLEADLGLGDITTSLLIPPQAKASAKIVLKEPKPVFLAGLEEVICLFDVLGIKAKSPYQDGVWAEPQAELILLEGKARDILVGERTALNILMRMTAIATMTKNIQDRIKAIGSSSKISATRKTLPGFIYFDKKAVAIGGGDTHRFHLEDAILIKNNHLILVGSITEALKRARRASFSKKIEIEVSSLEQALKAATLGVDIIMLDNFSPKMVKETMNALKQKGLREKVLIEVSGGITPETVLDYASYNPDIISCGGLTNSVKAVDMSLKIEK</sequence>
<dbReference type="InterPro" id="IPR022412">
    <property type="entry name" value="Quinolinate_PRibosylTrfase_N"/>
</dbReference>
<evidence type="ECO:0000259" key="10">
    <source>
        <dbReference type="Pfam" id="PF01729"/>
    </source>
</evidence>
<dbReference type="InterPro" id="IPR002638">
    <property type="entry name" value="Quinolinate_PRibosylTrfase_C"/>
</dbReference>
<dbReference type="AlphaFoldDB" id="A0A7U4QKU8"/>
<comment type="pathway">
    <text evidence="2">Cofactor biosynthesis; NAD(+) biosynthesis; nicotinate D-ribonucleotide from quinolinate: step 1/1.</text>
</comment>
<name>A0A7U4QKU8_DESA2</name>
<dbReference type="Pfam" id="PF01729">
    <property type="entry name" value="QRPTase_C"/>
    <property type="match status" value="1"/>
</dbReference>
<dbReference type="PIRSF" id="PIRSF006250">
    <property type="entry name" value="NadC_ModD"/>
    <property type="match status" value="1"/>
</dbReference>
<evidence type="ECO:0000259" key="11">
    <source>
        <dbReference type="Pfam" id="PF02749"/>
    </source>
</evidence>
<dbReference type="PANTHER" id="PTHR32179">
    <property type="entry name" value="NICOTINATE-NUCLEOTIDE PYROPHOSPHORYLASE [CARBOXYLATING]"/>
    <property type="match status" value="1"/>
</dbReference>
<dbReference type="InterPro" id="IPR013785">
    <property type="entry name" value="Aldolase_TIM"/>
</dbReference>
<accession>A0A7U4QKU8</accession>
<dbReference type="InterPro" id="IPR027277">
    <property type="entry name" value="NadC/ModD"/>
</dbReference>
<evidence type="ECO:0000313" key="13">
    <source>
        <dbReference type="Proteomes" id="UP000070560"/>
    </source>
</evidence>
<protein>
    <recommendedName>
        <fullName evidence="4">nicotinate-nucleotide diphosphorylase (carboxylating)</fullName>
        <ecNumber evidence="4">2.4.2.19</ecNumber>
    </recommendedName>
    <alternativeName>
        <fullName evidence="8">Quinolinate phosphoribosyltransferase [decarboxylating]</fullName>
    </alternativeName>
</protein>
<dbReference type="CDD" id="cd01572">
    <property type="entry name" value="QPRTase"/>
    <property type="match status" value="1"/>
</dbReference>
<dbReference type="NCBIfam" id="TIGR00078">
    <property type="entry name" value="nadC"/>
    <property type="match status" value="1"/>
</dbReference>
<dbReference type="InterPro" id="IPR036068">
    <property type="entry name" value="Nicotinate_pribotase-like_C"/>
</dbReference>
<reference evidence="12 13" key="1">
    <citation type="submission" date="2015-10" db="EMBL/GenBank/DDBJ databases">
        <title>Candidatus Desulfofervidus auxilii, a hydrogenotrophic sulfate-reducing bacterium involved in the thermophilic anaerobic oxidation of methane.</title>
        <authorList>
            <person name="Krukenberg V."/>
            <person name="Richter M."/>
            <person name="Wegener G."/>
        </authorList>
    </citation>
    <scope>NUCLEOTIDE SEQUENCE [LARGE SCALE GENOMIC DNA]</scope>
    <source>
        <strain evidence="12 13">HS1</strain>
    </source>
</reference>
<feature type="domain" description="Quinolinate phosphoribosyl transferase N-terminal" evidence="11">
    <location>
        <begin position="24"/>
        <end position="108"/>
    </location>
</feature>
<dbReference type="GO" id="GO:0004514">
    <property type="term" value="F:nicotinate-nucleotide diphosphorylase (carboxylating) activity"/>
    <property type="evidence" value="ECO:0007669"/>
    <property type="project" value="UniProtKB-EC"/>
</dbReference>
<gene>
    <name evidence="12" type="ORF">HS1_001391</name>
</gene>
<evidence type="ECO:0000256" key="7">
    <source>
        <dbReference type="ARBA" id="ARBA00022679"/>
    </source>
</evidence>
<keyword evidence="5" id="KW-0662">Pyridine nucleotide biosynthesis</keyword>
<evidence type="ECO:0000256" key="9">
    <source>
        <dbReference type="PIRNR" id="PIRNR006250"/>
    </source>
</evidence>
<comment type="similarity">
    <text evidence="3 9">Belongs to the NadC/ModD family.</text>
</comment>
<evidence type="ECO:0000256" key="6">
    <source>
        <dbReference type="ARBA" id="ARBA00022676"/>
    </source>
</evidence>
<dbReference type="SUPFAM" id="SSF51690">
    <property type="entry name" value="Nicotinate/Quinolinate PRTase C-terminal domain-like"/>
    <property type="match status" value="1"/>
</dbReference>
<proteinExistence type="inferred from homology"/>
<dbReference type="FunFam" id="3.20.20.70:FF:000030">
    <property type="entry name" value="Nicotinate-nucleotide pyrophosphorylase, carboxylating"/>
    <property type="match status" value="1"/>
</dbReference>
<keyword evidence="7 9" id="KW-0808">Transferase</keyword>
<keyword evidence="13" id="KW-1185">Reference proteome</keyword>
<dbReference type="Gene3D" id="3.90.1170.20">
    <property type="entry name" value="Quinolinate phosphoribosyl transferase, N-terminal domain"/>
    <property type="match status" value="1"/>
</dbReference>
<dbReference type="PANTHER" id="PTHR32179:SF3">
    <property type="entry name" value="NICOTINATE-NUCLEOTIDE PYROPHOSPHORYLASE [CARBOXYLATING]"/>
    <property type="match status" value="1"/>
</dbReference>